<evidence type="ECO:0000313" key="2">
    <source>
        <dbReference type="EMBL" id="CAE7430175.1"/>
    </source>
</evidence>
<feature type="compositionally biased region" description="Basic residues" evidence="1">
    <location>
        <begin position="388"/>
        <end position="411"/>
    </location>
</feature>
<reference evidence="2" key="1">
    <citation type="submission" date="2021-02" db="EMBL/GenBank/DDBJ databases">
        <authorList>
            <person name="Dougan E. K."/>
            <person name="Rhodes N."/>
            <person name="Thang M."/>
            <person name="Chan C."/>
        </authorList>
    </citation>
    <scope>NUCLEOTIDE SEQUENCE</scope>
</reference>
<organism evidence="2 3">
    <name type="scientific">Symbiodinium pilosum</name>
    <name type="common">Dinoflagellate</name>
    <dbReference type="NCBI Taxonomy" id="2952"/>
    <lineage>
        <taxon>Eukaryota</taxon>
        <taxon>Sar</taxon>
        <taxon>Alveolata</taxon>
        <taxon>Dinophyceae</taxon>
        <taxon>Suessiales</taxon>
        <taxon>Symbiodiniaceae</taxon>
        <taxon>Symbiodinium</taxon>
    </lineage>
</organism>
<accession>A0A812RCI3</accession>
<feature type="non-terminal residue" evidence="2">
    <location>
        <position position="471"/>
    </location>
</feature>
<feature type="compositionally biased region" description="Polar residues" evidence="1">
    <location>
        <begin position="1"/>
        <end position="11"/>
    </location>
</feature>
<feature type="region of interest" description="Disordered" evidence="1">
    <location>
        <begin position="375"/>
        <end position="438"/>
    </location>
</feature>
<comment type="caution">
    <text evidence="2">The sequence shown here is derived from an EMBL/GenBank/DDBJ whole genome shotgun (WGS) entry which is preliminary data.</text>
</comment>
<protein>
    <submittedName>
        <fullName evidence="2">Uncharacterized protein</fullName>
    </submittedName>
</protein>
<proteinExistence type="predicted"/>
<dbReference type="EMBL" id="CAJNIZ010019718">
    <property type="protein sequence ID" value="CAE7430175.1"/>
    <property type="molecule type" value="Genomic_DNA"/>
</dbReference>
<dbReference type="AlphaFoldDB" id="A0A812RCI3"/>
<sequence>SQFAGKNNTLRLSAEPPVVEEEVFVRPRKPTAQEWPLADEPDVPEAKAHLSDTDDSASERDGEDDMPLDPPLPQHRERRGPHGEERLLCGRKRSDVQELDARGTMASLVDSKAEFERRTKELLGDASVPKMQKENIERFATLAYAVADQPNHIDEKKLDALARACDPEGSSVKPLPAHEREHRRTQQVQRLRGVLMEGELEPGNSLVDKAAAMLQDGVVRYIPPSACVSRDSEVASVRKDKDFLSMENGEITLKKKESYFNTDLSSEYKLQQAFTRRGIALDRVGILKFEVHERLVRNLFFLASRPAPPGYDKPGVGAMIKADKEFWTLVARECRDGCKPTAAGTCPLDSLVEKHQNDSVVAFCLFSLPSRGREWTPGKGRGGERSRTPYKGRGNKGKGSKGKPGKGKKGQGSRNQSSWGTGKRPSMPKELRHLPSQDDKGRRYCYGWNLMEPGGGLRLGHFRYAAGVRTR</sequence>
<feature type="non-terminal residue" evidence="2">
    <location>
        <position position="1"/>
    </location>
</feature>
<evidence type="ECO:0000256" key="1">
    <source>
        <dbReference type="SAM" id="MobiDB-lite"/>
    </source>
</evidence>
<feature type="region of interest" description="Disordered" evidence="1">
    <location>
        <begin position="1"/>
        <end position="88"/>
    </location>
</feature>
<evidence type="ECO:0000313" key="3">
    <source>
        <dbReference type="Proteomes" id="UP000649617"/>
    </source>
</evidence>
<feature type="compositionally biased region" description="Basic and acidic residues" evidence="1">
    <location>
        <begin position="375"/>
        <end position="387"/>
    </location>
</feature>
<feature type="compositionally biased region" description="Basic and acidic residues" evidence="1">
    <location>
        <begin position="44"/>
        <end position="60"/>
    </location>
</feature>
<feature type="compositionally biased region" description="Basic and acidic residues" evidence="1">
    <location>
        <begin position="427"/>
        <end position="438"/>
    </location>
</feature>
<dbReference type="Proteomes" id="UP000649617">
    <property type="component" value="Unassembled WGS sequence"/>
</dbReference>
<name>A0A812RCI3_SYMPI</name>
<dbReference type="OrthoDB" id="447890at2759"/>
<gene>
    <name evidence="2" type="ORF">SPIL2461_LOCUS10527</name>
</gene>
<keyword evidence="3" id="KW-1185">Reference proteome</keyword>